<keyword evidence="3" id="KW-1185">Reference proteome</keyword>
<dbReference type="Proteomes" id="UP000807306">
    <property type="component" value="Unassembled WGS sequence"/>
</dbReference>
<evidence type="ECO:0000313" key="3">
    <source>
        <dbReference type="Proteomes" id="UP000807306"/>
    </source>
</evidence>
<feature type="domain" description="DUF3669" evidence="1">
    <location>
        <begin position="194"/>
        <end position="246"/>
    </location>
</feature>
<sequence>MSSQSDLAKRIGRGSFGEVYSVVDLPLAVKMVLVDGNSELLAKDYQMHQAVFNVLNRDSTLLFSTPQPYALHIPSTKSIATHIRSLYFPASQKTGPNLCRLYFGRALQPFPANSLDPLKTERPRKFFNSNNFPIDLEHYKRLRRVLGANLLPSPEEIIKAMGQTLALIHHSSQYDGRDIEFVLGGDGSGNAACWILDYNQMRPWDKTANEISSLCASFFHNDPYYPRPDPTDSLYLAFKRSYQEQVQENNRPLAEQFFDALEVMWATR</sequence>
<name>A0A9P6EIL5_9AGAR</name>
<comment type="caution">
    <text evidence="2">The sequence shown here is derived from an EMBL/GenBank/DDBJ whole genome shotgun (WGS) entry which is preliminary data.</text>
</comment>
<evidence type="ECO:0000259" key="1">
    <source>
        <dbReference type="Pfam" id="PF12417"/>
    </source>
</evidence>
<organism evidence="2 3">
    <name type="scientific">Crepidotus variabilis</name>
    <dbReference type="NCBI Taxonomy" id="179855"/>
    <lineage>
        <taxon>Eukaryota</taxon>
        <taxon>Fungi</taxon>
        <taxon>Dikarya</taxon>
        <taxon>Basidiomycota</taxon>
        <taxon>Agaricomycotina</taxon>
        <taxon>Agaricomycetes</taxon>
        <taxon>Agaricomycetidae</taxon>
        <taxon>Agaricales</taxon>
        <taxon>Agaricineae</taxon>
        <taxon>Crepidotaceae</taxon>
        <taxon>Crepidotus</taxon>
    </lineage>
</organism>
<gene>
    <name evidence="2" type="ORF">CPB83DRAFT_811995</name>
</gene>
<dbReference type="PANTHER" id="PTHR40780:SF2">
    <property type="entry name" value="DUF3669 DOMAIN-CONTAINING PROTEIN"/>
    <property type="match status" value="1"/>
</dbReference>
<reference evidence="2" key="1">
    <citation type="submission" date="2020-11" db="EMBL/GenBank/DDBJ databases">
        <authorList>
            <consortium name="DOE Joint Genome Institute"/>
            <person name="Ahrendt S."/>
            <person name="Riley R."/>
            <person name="Andreopoulos W."/>
            <person name="Labutti K."/>
            <person name="Pangilinan J."/>
            <person name="Ruiz-Duenas F.J."/>
            <person name="Barrasa J.M."/>
            <person name="Sanchez-Garcia M."/>
            <person name="Camarero S."/>
            <person name="Miyauchi S."/>
            <person name="Serrano A."/>
            <person name="Linde D."/>
            <person name="Babiker R."/>
            <person name="Drula E."/>
            <person name="Ayuso-Fernandez I."/>
            <person name="Pacheco R."/>
            <person name="Padilla G."/>
            <person name="Ferreira P."/>
            <person name="Barriuso J."/>
            <person name="Kellner H."/>
            <person name="Castanera R."/>
            <person name="Alfaro M."/>
            <person name="Ramirez L."/>
            <person name="Pisabarro A.G."/>
            <person name="Kuo A."/>
            <person name="Tritt A."/>
            <person name="Lipzen A."/>
            <person name="He G."/>
            <person name="Yan M."/>
            <person name="Ng V."/>
            <person name="Cullen D."/>
            <person name="Martin F."/>
            <person name="Rosso M.-N."/>
            <person name="Henrissat B."/>
            <person name="Hibbett D."/>
            <person name="Martinez A.T."/>
            <person name="Grigoriev I.V."/>
        </authorList>
    </citation>
    <scope>NUCLEOTIDE SEQUENCE</scope>
    <source>
        <strain evidence="2">CBS 506.95</strain>
    </source>
</reference>
<proteinExistence type="predicted"/>
<dbReference type="InterPro" id="IPR022137">
    <property type="entry name" value="Znf_prot_DUF3669"/>
</dbReference>
<dbReference type="Pfam" id="PF12417">
    <property type="entry name" value="DUF3669"/>
    <property type="match status" value="1"/>
</dbReference>
<dbReference type="PANTHER" id="PTHR40780">
    <property type="entry name" value="DUF3669 DOMAIN-CONTAINING PROTEIN"/>
    <property type="match status" value="1"/>
</dbReference>
<dbReference type="OrthoDB" id="2993351at2759"/>
<evidence type="ECO:0000313" key="2">
    <source>
        <dbReference type="EMBL" id="KAF9529527.1"/>
    </source>
</evidence>
<accession>A0A9P6EIL5</accession>
<protein>
    <recommendedName>
        <fullName evidence="1">DUF3669 domain-containing protein</fullName>
    </recommendedName>
</protein>
<dbReference type="AlphaFoldDB" id="A0A9P6EIL5"/>
<dbReference type="EMBL" id="MU157845">
    <property type="protein sequence ID" value="KAF9529527.1"/>
    <property type="molecule type" value="Genomic_DNA"/>
</dbReference>